<dbReference type="EMBL" id="JAVDQD010000001">
    <property type="protein sequence ID" value="MDR6237163.1"/>
    <property type="molecule type" value="Genomic_DNA"/>
</dbReference>
<evidence type="ECO:0000256" key="2">
    <source>
        <dbReference type="SAM" id="SignalP"/>
    </source>
</evidence>
<feature type="chain" id="PRO_5042126422" description="Lipoprotein" evidence="2">
    <location>
        <begin position="27"/>
        <end position="757"/>
    </location>
</feature>
<evidence type="ECO:0000313" key="4">
    <source>
        <dbReference type="Proteomes" id="UP001185092"/>
    </source>
</evidence>
<dbReference type="Proteomes" id="UP001185092">
    <property type="component" value="Unassembled WGS sequence"/>
</dbReference>
<keyword evidence="4" id="KW-1185">Reference proteome</keyword>
<name>A0AAE4BQQ0_9BACT</name>
<evidence type="ECO:0000313" key="3">
    <source>
        <dbReference type="EMBL" id="MDR6237163.1"/>
    </source>
</evidence>
<dbReference type="SMART" id="SM00710">
    <property type="entry name" value="PbH1"/>
    <property type="match status" value="6"/>
</dbReference>
<dbReference type="SUPFAM" id="SSF51126">
    <property type="entry name" value="Pectin lyase-like"/>
    <property type="match status" value="1"/>
</dbReference>
<protein>
    <recommendedName>
        <fullName evidence="5">Lipoprotein</fullName>
    </recommendedName>
</protein>
<dbReference type="RefSeq" id="WP_309936607.1">
    <property type="nucleotide sequence ID" value="NZ_AP025305.1"/>
</dbReference>
<dbReference type="AlphaFoldDB" id="A0AAE4BQQ0"/>
<dbReference type="PROSITE" id="PS51257">
    <property type="entry name" value="PROKAR_LIPOPROTEIN"/>
    <property type="match status" value="1"/>
</dbReference>
<gene>
    <name evidence="3" type="ORF">HNQ88_000139</name>
</gene>
<organism evidence="3 4">
    <name type="scientific">Aureibacter tunicatorum</name>
    <dbReference type="NCBI Taxonomy" id="866807"/>
    <lineage>
        <taxon>Bacteria</taxon>
        <taxon>Pseudomonadati</taxon>
        <taxon>Bacteroidota</taxon>
        <taxon>Cytophagia</taxon>
        <taxon>Cytophagales</taxon>
        <taxon>Persicobacteraceae</taxon>
        <taxon>Aureibacter</taxon>
    </lineage>
</organism>
<sequence>MKKPNIFKKSFVALGMATMVMFTACKDDENDNPNPEPLPGDEIEVSGDITEDMKWEAGTAIVLAGGVHVAEGVTLTIDPGVVVKSKSGESIAYLLVEQGGKIIAEGTAAKPIVFTSGEETPARGDWGGVIICGDAPVNGGDGEGERTAEVGDVKYGGSNEADNSGVLKYVRVEYTGNAINDEKEHNGFTFNGVGSGTTLMYLQSHMGGDDAFEFFGGTVNAENLLATGAKDDSFDWTYGWSGKGTNWKAVQAEETGDRGIEADNNSKDFTANPVSNPTLDGITLIGNGAEKDGKSVVGVKLRAGTNASIMNLVVSGFSGYGVEVETEESTAFAINGDMKVDAKLDGNGEIGYNFKEEISEEELNKIEQNLTVNPANTGADESVFEGWTVSVDYKGGAPVAGTPLENGAVISGDIEENTVLTEGNTYELAAGVHVKDGAALIIQPGVTIKSKVGEAIAYLLIEKGARILAEGTADKPIVFTSGEEAPSRGDWGGIIVCGKAPINGGGAAGERTAEVGDVKYGGNNPEDYSGVLKYVRVEYTGNAINDEKEHNGFTFNGVGNRTIIENIQAYMGGDDGIEFFGGTVNVMNVVSTGSKDDSFDWTYGWSGKATNLLAIQADDAGDRGIEADNNSKDFAAGPVSNPTLENVTLIGNGRTDGEKTIDGVKLRAGTNATITNLVVTGFSGYGVEVETSESTAFAISGSMKVDAKLDGNAEGTYSYKEELTADQQEKVEQNLTINDSNTGAGSLGDESWVKKMN</sequence>
<evidence type="ECO:0000256" key="1">
    <source>
        <dbReference type="SAM" id="MobiDB-lite"/>
    </source>
</evidence>
<dbReference type="InterPro" id="IPR011050">
    <property type="entry name" value="Pectin_lyase_fold/virulence"/>
</dbReference>
<evidence type="ECO:0008006" key="5">
    <source>
        <dbReference type="Google" id="ProtNLM"/>
    </source>
</evidence>
<feature type="region of interest" description="Disordered" evidence="1">
    <location>
        <begin position="737"/>
        <end position="757"/>
    </location>
</feature>
<accession>A0AAE4BQQ0</accession>
<dbReference type="InterPro" id="IPR006626">
    <property type="entry name" value="PbH1"/>
</dbReference>
<reference evidence="3" key="1">
    <citation type="submission" date="2023-07" db="EMBL/GenBank/DDBJ databases">
        <title>Genomic Encyclopedia of Type Strains, Phase IV (KMG-IV): sequencing the most valuable type-strain genomes for metagenomic binning, comparative biology and taxonomic classification.</title>
        <authorList>
            <person name="Goeker M."/>
        </authorList>
    </citation>
    <scope>NUCLEOTIDE SEQUENCE</scope>
    <source>
        <strain evidence="3">DSM 26174</strain>
    </source>
</reference>
<keyword evidence="2" id="KW-0732">Signal</keyword>
<dbReference type="PANTHER" id="PTHR41339:SF1">
    <property type="entry name" value="SECRETED PROTEIN"/>
    <property type="match status" value="1"/>
</dbReference>
<dbReference type="PANTHER" id="PTHR41339">
    <property type="entry name" value="LIPL48"/>
    <property type="match status" value="1"/>
</dbReference>
<feature type="signal peptide" evidence="2">
    <location>
        <begin position="1"/>
        <end position="26"/>
    </location>
</feature>
<comment type="caution">
    <text evidence="3">The sequence shown here is derived from an EMBL/GenBank/DDBJ whole genome shotgun (WGS) entry which is preliminary data.</text>
</comment>
<proteinExistence type="predicted"/>